<evidence type="ECO:0000313" key="3">
    <source>
        <dbReference type="Proteomes" id="UP000241193"/>
    </source>
</evidence>
<protein>
    <submittedName>
        <fullName evidence="2">Uncharacterized protein</fullName>
    </submittedName>
</protein>
<reference evidence="2 3" key="2">
    <citation type="submission" date="2018-04" db="EMBL/GenBank/DDBJ databases">
        <title>Thauera lacus sp. nov., isolated from an saline lake in Inner Mongolia, China.</title>
        <authorList>
            <person name="Liang Q.-Y."/>
        </authorList>
    </citation>
    <scope>NUCLEOTIDE SEQUENCE [LARGE SCALE GENOMIC DNA]</scope>
    <source>
        <strain evidence="2 3">D20</strain>
    </source>
</reference>
<accession>A0A2T4IHX8</accession>
<evidence type="ECO:0000256" key="1">
    <source>
        <dbReference type="SAM" id="SignalP"/>
    </source>
</evidence>
<evidence type="ECO:0000313" key="2">
    <source>
        <dbReference type="EMBL" id="PTD97360.1"/>
    </source>
</evidence>
<comment type="caution">
    <text evidence="2">The sequence shown here is derived from an EMBL/GenBank/DDBJ whole genome shotgun (WGS) entry which is preliminary data.</text>
</comment>
<name>A0A2T4IHX8_9RHOO</name>
<keyword evidence="1" id="KW-0732">Signal</keyword>
<feature type="chain" id="PRO_5015580813" evidence="1">
    <location>
        <begin position="21"/>
        <end position="219"/>
    </location>
</feature>
<keyword evidence="3" id="KW-1185">Reference proteome</keyword>
<sequence length="219" mass="21906">MLPKAATAVAILGVATGVAAQTQFNVNATVQNSLTVTNEADMNLGTLFAVSADADDYKWVTLQPNGNYGTVYGSSDLVLLTLGGQSAARGSVAVGNTTPVSITLPDAVFAAADLQTATNGGTNGTAFSTAQAAANAVEVRVADPAVARFFLGNFRAGSVVSGASGTNCGATNTCTITPAFGATSISFGIGATLMTDVSGTRTAYEEAAYSGSFEVEASY</sequence>
<gene>
    <name evidence="2" type="ORF">C8261_04975</name>
</gene>
<dbReference type="Proteomes" id="UP000241193">
    <property type="component" value="Unassembled WGS sequence"/>
</dbReference>
<dbReference type="AlphaFoldDB" id="A0A2T4IHX8"/>
<dbReference type="EMBL" id="PZKC01000003">
    <property type="protein sequence ID" value="PTD97360.1"/>
    <property type="molecule type" value="Genomic_DNA"/>
</dbReference>
<proteinExistence type="predicted"/>
<reference evidence="2 3" key="1">
    <citation type="submission" date="2018-03" db="EMBL/GenBank/DDBJ databases">
        <authorList>
            <person name="Keele B.F."/>
        </authorList>
    </citation>
    <scope>NUCLEOTIDE SEQUENCE [LARGE SCALE GENOMIC DNA]</scope>
    <source>
        <strain evidence="2 3">D20</strain>
    </source>
</reference>
<organism evidence="2 3">
    <name type="scientific">Pseudothauera lacus</name>
    <dbReference type="NCBI Taxonomy" id="2136175"/>
    <lineage>
        <taxon>Bacteria</taxon>
        <taxon>Pseudomonadati</taxon>
        <taxon>Pseudomonadota</taxon>
        <taxon>Betaproteobacteria</taxon>
        <taxon>Rhodocyclales</taxon>
        <taxon>Zoogloeaceae</taxon>
        <taxon>Pseudothauera</taxon>
    </lineage>
</organism>
<feature type="signal peptide" evidence="1">
    <location>
        <begin position="1"/>
        <end position="20"/>
    </location>
</feature>